<name>A0ABP3DIE7_9GAMM</name>
<dbReference type="InterPro" id="IPR021529">
    <property type="entry name" value="DUF2798"/>
</dbReference>
<dbReference type="EMBL" id="BAAADG010000018">
    <property type="protein sequence ID" value="GAA0231651.1"/>
    <property type="molecule type" value="Genomic_DNA"/>
</dbReference>
<reference evidence="3" key="1">
    <citation type="journal article" date="2019" name="Int. J. Syst. Evol. Microbiol.">
        <title>The Global Catalogue of Microorganisms (GCM) 10K type strain sequencing project: providing services to taxonomists for standard genome sequencing and annotation.</title>
        <authorList>
            <consortium name="The Broad Institute Genomics Platform"/>
            <consortium name="The Broad Institute Genome Sequencing Center for Infectious Disease"/>
            <person name="Wu L."/>
            <person name="Ma J."/>
        </authorList>
    </citation>
    <scope>NUCLEOTIDE SEQUENCE [LARGE SCALE GENOMIC DNA]</scope>
    <source>
        <strain evidence="3">JCM 6886</strain>
    </source>
</reference>
<keyword evidence="3" id="KW-1185">Reference proteome</keyword>
<protein>
    <submittedName>
        <fullName evidence="2">DUF2798 domain-containing protein</fullName>
    </submittedName>
</protein>
<keyword evidence="1" id="KW-0812">Transmembrane</keyword>
<feature type="transmembrane region" description="Helical" evidence="1">
    <location>
        <begin position="12"/>
        <end position="32"/>
    </location>
</feature>
<comment type="caution">
    <text evidence="2">The sequence shown here is derived from an EMBL/GenBank/DDBJ whole genome shotgun (WGS) entry which is preliminary data.</text>
</comment>
<accession>A0ABP3DIE7</accession>
<keyword evidence="1" id="KW-0472">Membrane</keyword>
<dbReference type="RefSeq" id="WP_286305936.1">
    <property type="nucleotide sequence ID" value="NZ_AP027741.1"/>
</dbReference>
<evidence type="ECO:0000256" key="1">
    <source>
        <dbReference type="SAM" id="Phobius"/>
    </source>
</evidence>
<dbReference type="Proteomes" id="UP001501476">
    <property type="component" value="Unassembled WGS sequence"/>
</dbReference>
<evidence type="ECO:0000313" key="3">
    <source>
        <dbReference type="Proteomes" id="UP001501476"/>
    </source>
</evidence>
<proteinExistence type="predicted"/>
<evidence type="ECO:0000313" key="2">
    <source>
        <dbReference type="EMBL" id="GAA0231651.1"/>
    </source>
</evidence>
<dbReference type="Pfam" id="PF11391">
    <property type="entry name" value="DUF2798"/>
    <property type="match status" value="1"/>
</dbReference>
<sequence>MNTKKLPVKLTSYVFALYMAGIMAFLMCLIITGVTQGLSSHYISDALNAYKVAMPAAFICILIVRPFVAFLVKKTVHMA</sequence>
<organism evidence="2 3">
    <name type="scientific">Methylophaga marina</name>
    <dbReference type="NCBI Taxonomy" id="45495"/>
    <lineage>
        <taxon>Bacteria</taxon>
        <taxon>Pseudomonadati</taxon>
        <taxon>Pseudomonadota</taxon>
        <taxon>Gammaproteobacteria</taxon>
        <taxon>Thiotrichales</taxon>
        <taxon>Piscirickettsiaceae</taxon>
        <taxon>Methylophaga</taxon>
    </lineage>
</organism>
<keyword evidence="1" id="KW-1133">Transmembrane helix</keyword>
<feature type="transmembrane region" description="Helical" evidence="1">
    <location>
        <begin position="52"/>
        <end position="72"/>
    </location>
</feature>
<gene>
    <name evidence="2" type="ORF">GCM10008964_23520</name>
</gene>